<keyword evidence="2" id="KW-0418">Kinase</keyword>
<dbReference type="Pfam" id="PF00288">
    <property type="entry name" value="GHMP_kinases_N"/>
    <property type="match status" value="1"/>
</dbReference>
<proteinExistence type="predicted"/>
<dbReference type="Gene3D" id="3.30.230.10">
    <property type="match status" value="1"/>
</dbReference>
<dbReference type="AlphaFoldDB" id="A0AAW1TV63"/>
<evidence type="ECO:0000256" key="3">
    <source>
        <dbReference type="ARBA" id="ARBA00029438"/>
    </source>
</evidence>
<dbReference type="GO" id="GO:0005524">
    <property type="term" value="F:ATP binding"/>
    <property type="evidence" value="ECO:0007669"/>
    <property type="project" value="InterPro"/>
</dbReference>
<dbReference type="InterPro" id="IPR006205">
    <property type="entry name" value="Mev_gal_kin"/>
</dbReference>
<evidence type="ECO:0000259" key="5">
    <source>
        <dbReference type="Pfam" id="PF00288"/>
    </source>
</evidence>
<dbReference type="GO" id="GO:0005829">
    <property type="term" value="C:cytosol"/>
    <property type="evidence" value="ECO:0007669"/>
    <property type="project" value="TreeGrafter"/>
</dbReference>
<dbReference type="PANTHER" id="PTHR43290">
    <property type="entry name" value="MEVALONATE KINASE"/>
    <property type="match status" value="1"/>
</dbReference>
<feature type="domain" description="GHMP kinase N-terminal" evidence="5">
    <location>
        <begin position="164"/>
        <end position="215"/>
    </location>
</feature>
<keyword evidence="4" id="KW-0472">Membrane</keyword>
<feature type="transmembrane region" description="Helical" evidence="4">
    <location>
        <begin position="177"/>
        <end position="200"/>
    </location>
</feature>
<dbReference type="EMBL" id="JARQZJ010000031">
    <property type="protein sequence ID" value="KAK9874178.1"/>
    <property type="molecule type" value="Genomic_DNA"/>
</dbReference>
<reference evidence="6 7" key="1">
    <citation type="submission" date="2023-03" db="EMBL/GenBank/DDBJ databases">
        <title>Genome insight into feeding habits of ladybird beetles.</title>
        <authorList>
            <person name="Li H.-S."/>
            <person name="Huang Y.-H."/>
            <person name="Pang H."/>
        </authorList>
    </citation>
    <scope>NUCLEOTIDE SEQUENCE [LARGE SCALE GENOMIC DNA]</scope>
    <source>
        <strain evidence="6">SYSU_2023b</strain>
        <tissue evidence="6">Whole body</tissue>
    </source>
</reference>
<evidence type="ECO:0000256" key="4">
    <source>
        <dbReference type="SAM" id="Phobius"/>
    </source>
</evidence>
<keyword evidence="4" id="KW-1133">Transmembrane helix</keyword>
<dbReference type="PANTHER" id="PTHR43290:SF2">
    <property type="entry name" value="MEVALONATE KINASE"/>
    <property type="match status" value="1"/>
</dbReference>
<dbReference type="GO" id="GO:0019287">
    <property type="term" value="P:isopentenyl diphosphate biosynthetic process, mevalonate pathway"/>
    <property type="evidence" value="ECO:0007669"/>
    <property type="project" value="TreeGrafter"/>
</dbReference>
<organism evidence="6 7">
    <name type="scientific">Henosepilachna vigintioctopunctata</name>
    <dbReference type="NCBI Taxonomy" id="420089"/>
    <lineage>
        <taxon>Eukaryota</taxon>
        <taxon>Metazoa</taxon>
        <taxon>Ecdysozoa</taxon>
        <taxon>Arthropoda</taxon>
        <taxon>Hexapoda</taxon>
        <taxon>Insecta</taxon>
        <taxon>Pterygota</taxon>
        <taxon>Neoptera</taxon>
        <taxon>Endopterygota</taxon>
        <taxon>Coleoptera</taxon>
        <taxon>Polyphaga</taxon>
        <taxon>Cucujiformia</taxon>
        <taxon>Coccinelloidea</taxon>
        <taxon>Coccinellidae</taxon>
        <taxon>Epilachninae</taxon>
        <taxon>Epilachnini</taxon>
        <taxon>Henosepilachna</taxon>
    </lineage>
</organism>
<dbReference type="GO" id="GO:0006695">
    <property type="term" value="P:cholesterol biosynthetic process"/>
    <property type="evidence" value="ECO:0007669"/>
    <property type="project" value="TreeGrafter"/>
</dbReference>
<dbReference type="SUPFAM" id="SSF54211">
    <property type="entry name" value="Ribosomal protein S5 domain 2-like"/>
    <property type="match status" value="1"/>
</dbReference>
<comment type="pathway">
    <text evidence="3">Isoprenoid biosynthesis; isopentenyl diphosphate biosynthesis via mevalonate pathway; isopentenyl diphosphate from (R)-mevalonate: step 1/3.</text>
</comment>
<gene>
    <name evidence="6" type="ORF">WA026_002530</name>
</gene>
<evidence type="ECO:0000256" key="2">
    <source>
        <dbReference type="ARBA" id="ARBA00022777"/>
    </source>
</evidence>
<feature type="transmembrane region" description="Helical" evidence="4">
    <location>
        <begin position="146"/>
        <end position="165"/>
    </location>
</feature>
<keyword evidence="7" id="KW-1185">Reference proteome</keyword>
<keyword evidence="4" id="KW-0812">Transmembrane</keyword>
<dbReference type="InterPro" id="IPR006204">
    <property type="entry name" value="GHMP_kinase_N_dom"/>
</dbReference>
<evidence type="ECO:0000256" key="1">
    <source>
        <dbReference type="ARBA" id="ARBA00022679"/>
    </source>
</evidence>
<dbReference type="GO" id="GO:0004496">
    <property type="term" value="F:mevalonate kinase activity"/>
    <property type="evidence" value="ECO:0007669"/>
    <property type="project" value="InterPro"/>
</dbReference>
<dbReference type="InterPro" id="IPR020568">
    <property type="entry name" value="Ribosomal_Su5_D2-typ_SF"/>
</dbReference>
<protein>
    <recommendedName>
        <fullName evidence="5">GHMP kinase N-terminal domain-containing protein</fullName>
    </recommendedName>
</protein>
<accession>A0AAW1TV63</accession>
<sequence length="285" mass="31528">MTSCIDSQFLNVSPSGDYLNKSNGIVFTISAPGKIILHGEHSVVHGKLALAASLGLRTSLTLRENESCDDINAIQLHFPDINLHYSFNFKEIQNLLSKPLPSLSGTEFFNLEHPDQIDHELHQQNVEGFLLETGPYQDLTKVQKNALLTFLYIFIGIYGTLNIDIRPFHLSISSQLTLGAGTGSSASFVVCLTASLIHYAKLGIKRKSLNENLSKMKYLPTTLLIESSLVGFSDDELRIISDWSLNGEKIHHGNPSGVDNFVCTYGSLVAFVKGANQKRNRYCIQ</sequence>
<dbReference type="InterPro" id="IPR014721">
    <property type="entry name" value="Ribsml_uS5_D2-typ_fold_subgr"/>
</dbReference>
<dbReference type="PRINTS" id="PR00959">
    <property type="entry name" value="MEVGALKINASE"/>
</dbReference>
<keyword evidence="1" id="KW-0808">Transferase</keyword>
<comment type="caution">
    <text evidence="6">The sequence shown here is derived from an EMBL/GenBank/DDBJ whole genome shotgun (WGS) entry which is preliminary data.</text>
</comment>
<dbReference type="Proteomes" id="UP001431783">
    <property type="component" value="Unassembled WGS sequence"/>
</dbReference>
<name>A0AAW1TV63_9CUCU</name>
<evidence type="ECO:0000313" key="7">
    <source>
        <dbReference type="Proteomes" id="UP001431783"/>
    </source>
</evidence>
<evidence type="ECO:0000313" key="6">
    <source>
        <dbReference type="EMBL" id="KAK9874178.1"/>
    </source>
</evidence>